<feature type="compositionally biased region" description="Low complexity" evidence="1">
    <location>
        <begin position="326"/>
        <end position="389"/>
    </location>
</feature>
<sequence length="649" mass="69961">MSEQQDTTSEHTSKRGNNPKHRGGSKKNSNTANGGGLSHELKQKFQTLTEFFPDWSFQDFVTIQEEIANVDITEISEGILTGKIQKWDQVVKKDEKKKSQHTEEHHDEPSAPAPVQIGKKAHQQNRFVGSKPRPAHKQKDSTPPASKVSKQPASSATSAAPAPHTASSLPSQGSSWASALAQKPAKAAKVPVKEEVPSEPKPTDKPVVKKETTKEPVKKKEHVPAPVSESKPLSWAAAVAPKPKIAKRPAPEPKKEEPAVPAPESVVGQKQASPEIAKETSALKNTKKPIQGAPVVLPSSATQVGSVDGISFGSMTLNDKEEEVAEQPAQPAQPAQQVQQAQPAQPSQPSQSPQNAQSEYNKNYRNNSHYNNYQQPQQLPQQQPQQQQQKAYDPSNYYGGLSDLNKYLRSPAANGQSYDQQQYQQLFNQQQQLLQQQQALAGANPAEINPQSSVANSMNPPSSQVQAQPQAQAHAAAAASPMAPGMSNPMMGMPASYYPYFNYYLPFYSQPNPAANQFYMNYQGQQSPSQAAPPQQNSFGNSFQNKVYGHQQAAANGGEDESSKTAAGAQGAQQQMNSAMLMQQQYAQYQPPAPGSQAGAPGLAGSQIGGVAGAATGAGVSNTQAYPYYQNQYQYPGAGDYGNNTKGWF</sequence>
<evidence type="ECO:0008006" key="4">
    <source>
        <dbReference type="Google" id="ProtNLM"/>
    </source>
</evidence>
<dbReference type="AlphaFoldDB" id="A0AAN6I2K0"/>
<name>A0AAN6I2K0_9ASCO</name>
<feature type="region of interest" description="Disordered" evidence="1">
    <location>
        <begin position="447"/>
        <end position="476"/>
    </location>
</feature>
<comment type="caution">
    <text evidence="2">The sequence shown here is derived from an EMBL/GenBank/DDBJ whole genome shotgun (WGS) entry which is preliminary data.</text>
</comment>
<feature type="compositionally biased region" description="Low complexity" evidence="1">
    <location>
        <begin position="152"/>
        <end position="171"/>
    </location>
</feature>
<feature type="compositionally biased region" description="Polar residues" evidence="1">
    <location>
        <begin position="141"/>
        <end position="151"/>
    </location>
</feature>
<gene>
    <name evidence="2" type="ORF">KL933_000867</name>
</gene>
<feature type="compositionally biased region" description="Basic and acidic residues" evidence="1">
    <location>
        <begin position="191"/>
        <end position="218"/>
    </location>
</feature>
<feature type="compositionally biased region" description="Polar residues" evidence="1">
    <location>
        <begin position="449"/>
        <end position="459"/>
    </location>
</feature>
<dbReference type="EMBL" id="JAHLUH010000002">
    <property type="protein sequence ID" value="KAG7729787.1"/>
    <property type="molecule type" value="Genomic_DNA"/>
</dbReference>
<protein>
    <recommendedName>
        <fullName evidence="4">RNA polymerase II degradation factor 1</fullName>
    </recommendedName>
</protein>
<feature type="region of interest" description="Disordered" evidence="1">
    <location>
        <begin position="1"/>
        <end position="38"/>
    </location>
</feature>
<feature type="compositionally biased region" description="Basic and acidic residues" evidence="1">
    <location>
        <begin position="85"/>
        <end position="109"/>
    </location>
</feature>
<feature type="region of interest" description="Disordered" evidence="1">
    <location>
        <begin position="551"/>
        <end position="574"/>
    </location>
</feature>
<reference evidence="2" key="1">
    <citation type="journal article" date="2021" name="G3 (Bethesda)">
        <title>Genomic diversity, chromosomal rearrangements, and interspecies hybridization in the ogataea polymorpha species complex.</title>
        <authorList>
            <person name="Hanson S.J."/>
            <person name="Cinneide E.O."/>
            <person name="Salzberg L.I."/>
            <person name="Wolfe K.H."/>
            <person name="McGowan J."/>
            <person name="Fitzpatrick D.A."/>
            <person name="Matlin K."/>
        </authorList>
    </citation>
    <scope>NUCLEOTIDE SEQUENCE</scope>
    <source>
        <strain evidence="2">83-405-1</strain>
    </source>
</reference>
<evidence type="ECO:0000313" key="2">
    <source>
        <dbReference type="EMBL" id="KAG7729787.1"/>
    </source>
</evidence>
<evidence type="ECO:0000256" key="1">
    <source>
        <dbReference type="SAM" id="MobiDB-lite"/>
    </source>
</evidence>
<feature type="region of interest" description="Disordered" evidence="1">
    <location>
        <begin position="71"/>
        <end position="408"/>
    </location>
</feature>
<evidence type="ECO:0000313" key="3">
    <source>
        <dbReference type="Proteomes" id="UP000738402"/>
    </source>
</evidence>
<organism evidence="2 3">
    <name type="scientific">Ogataea haglerorum</name>
    <dbReference type="NCBI Taxonomy" id="1937702"/>
    <lineage>
        <taxon>Eukaryota</taxon>
        <taxon>Fungi</taxon>
        <taxon>Dikarya</taxon>
        <taxon>Ascomycota</taxon>
        <taxon>Saccharomycotina</taxon>
        <taxon>Pichiomycetes</taxon>
        <taxon>Pichiales</taxon>
        <taxon>Pichiaceae</taxon>
        <taxon>Ogataea</taxon>
    </lineage>
</organism>
<proteinExistence type="predicted"/>
<feature type="compositionally biased region" description="Low complexity" evidence="1">
    <location>
        <begin position="460"/>
        <end position="476"/>
    </location>
</feature>
<feature type="compositionally biased region" description="Basic and acidic residues" evidence="1">
    <location>
        <begin position="249"/>
        <end position="258"/>
    </location>
</feature>
<accession>A0AAN6I2K0</accession>
<dbReference type="Proteomes" id="UP000738402">
    <property type="component" value="Unassembled WGS sequence"/>
</dbReference>